<name>A0A7C4H963_STAMA</name>
<dbReference type="Pfam" id="PF00575">
    <property type="entry name" value="S1"/>
    <property type="match status" value="1"/>
</dbReference>
<dbReference type="SUPFAM" id="SSF116742">
    <property type="entry name" value="eIF2alpha middle domain-like"/>
    <property type="match status" value="1"/>
</dbReference>
<dbReference type="PANTHER" id="PTHR10602:SF0">
    <property type="entry name" value="EUKARYOTIC TRANSLATION INITIATION FACTOR 2 SUBUNIT 1"/>
    <property type="match status" value="1"/>
</dbReference>
<dbReference type="SUPFAM" id="SSF50249">
    <property type="entry name" value="Nucleic acid-binding proteins"/>
    <property type="match status" value="1"/>
</dbReference>
<dbReference type="PROSITE" id="PS50126">
    <property type="entry name" value="S1"/>
    <property type="match status" value="1"/>
</dbReference>
<dbReference type="InterPro" id="IPR024054">
    <property type="entry name" value="TIF2_asu_middle_sf"/>
</dbReference>
<evidence type="ECO:0000256" key="3">
    <source>
        <dbReference type="ARBA" id="ARBA00022917"/>
    </source>
</evidence>
<evidence type="ECO:0000313" key="6">
    <source>
        <dbReference type="EMBL" id="HGU64877.1"/>
    </source>
</evidence>
<dbReference type="FunFam" id="2.40.50.140:FF:000015">
    <property type="entry name" value="Eukaryotic translation initiation factor 2 subunit alpha"/>
    <property type="match status" value="1"/>
</dbReference>
<evidence type="ECO:0000259" key="4">
    <source>
        <dbReference type="PROSITE" id="PS50126"/>
    </source>
</evidence>
<dbReference type="Gene3D" id="2.40.50.140">
    <property type="entry name" value="Nucleic acid-binding proteins"/>
    <property type="match status" value="1"/>
</dbReference>
<dbReference type="GO" id="GO:0003743">
    <property type="term" value="F:translation initiation factor activity"/>
    <property type="evidence" value="ECO:0007669"/>
    <property type="project" value="UniProtKB-KW"/>
</dbReference>
<dbReference type="NCBIfam" id="NF003062">
    <property type="entry name" value="PRK03987.1-1"/>
    <property type="match status" value="1"/>
</dbReference>
<organism evidence="5">
    <name type="scientific">Staphylothermus marinus</name>
    <dbReference type="NCBI Taxonomy" id="2280"/>
    <lineage>
        <taxon>Archaea</taxon>
        <taxon>Thermoproteota</taxon>
        <taxon>Thermoprotei</taxon>
        <taxon>Desulfurococcales</taxon>
        <taxon>Desulfurococcaceae</taxon>
        <taxon>Staphylothermus</taxon>
    </lineage>
</organism>
<dbReference type="InterPro" id="IPR012340">
    <property type="entry name" value="NA-bd_OB-fold"/>
</dbReference>
<proteinExistence type="inferred from homology"/>
<dbReference type="PANTHER" id="PTHR10602">
    <property type="entry name" value="EUKARYOTIC TRANSLATION INITIATION FACTOR 2 SUBUNIT 1"/>
    <property type="match status" value="1"/>
</dbReference>
<keyword evidence="2 5" id="KW-0396">Initiation factor</keyword>
<dbReference type="SUPFAM" id="SSF110993">
    <property type="entry name" value="eIF-2-alpha, C-terminal domain"/>
    <property type="match status" value="1"/>
</dbReference>
<evidence type="ECO:0000313" key="5">
    <source>
        <dbReference type="EMBL" id="HGM58625.1"/>
    </source>
</evidence>
<dbReference type="EMBL" id="DTBJ01000023">
    <property type="protein sequence ID" value="HGM58625.1"/>
    <property type="molecule type" value="Genomic_DNA"/>
</dbReference>
<accession>A0A7C4H963</accession>
<reference evidence="5" key="1">
    <citation type="journal article" date="2020" name="mSystems">
        <title>Genome- and Community-Level Interaction Insights into Carbon Utilization and Element Cycling Functions of Hydrothermarchaeota in Hydrothermal Sediment.</title>
        <authorList>
            <person name="Zhou Z."/>
            <person name="Liu Y."/>
            <person name="Xu W."/>
            <person name="Pan J."/>
            <person name="Luo Z.H."/>
            <person name="Li M."/>
        </authorList>
    </citation>
    <scope>NUCLEOTIDE SEQUENCE [LARGE SCALE GENOMIC DNA]</scope>
    <source>
        <strain evidence="6">SpSt-622</strain>
        <strain evidence="5">SpSt-642</strain>
    </source>
</reference>
<comment type="caution">
    <text evidence="5">The sequence shown here is derived from an EMBL/GenBank/DDBJ whole genome shotgun (WGS) entry which is preliminary data.</text>
</comment>
<gene>
    <name evidence="6" type="ORF">ENT92_01495</name>
    <name evidence="5" type="ORF">ENU14_03440</name>
</gene>
<comment type="similarity">
    <text evidence="1">Belongs to the eIF-2-alpha family.</text>
</comment>
<dbReference type="Gene3D" id="3.30.70.1130">
    <property type="entry name" value="EIF_2_alpha"/>
    <property type="match status" value="1"/>
</dbReference>
<dbReference type="EMBL" id="DTAN01000063">
    <property type="protein sequence ID" value="HGU64877.1"/>
    <property type="molecule type" value="Genomic_DNA"/>
</dbReference>
<dbReference type="SMART" id="SM00316">
    <property type="entry name" value="S1"/>
    <property type="match status" value="1"/>
</dbReference>
<dbReference type="InterPro" id="IPR003029">
    <property type="entry name" value="S1_domain"/>
</dbReference>
<dbReference type="Pfam" id="PF07541">
    <property type="entry name" value="EIF_2_alpha"/>
    <property type="match status" value="1"/>
</dbReference>
<dbReference type="Gene3D" id="1.10.150.190">
    <property type="entry name" value="Translation initiation factor 2, subunit 1, domain 2"/>
    <property type="match status" value="1"/>
</dbReference>
<evidence type="ECO:0000256" key="2">
    <source>
        <dbReference type="ARBA" id="ARBA00022540"/>
    </source>
</evidence>
<dbReference type="GO" id="GO:0003723">
    <property type="term" value="F:RNA binding"/>
    <property type="evidence" value="ECO:0007669"/>
    <property type="project" value="InterPro"/>
</dbReference>
<dbReference type="InterPro" id="IPR044126">
    <property type="entry name" value="S1_IF2_alpha"/>
</dbReference>
<protein>
    <submittedName>
        <fullName evidence="5">Translation initiation factor IF-2 subunit alpha</fullName>
    </submittedName>
</protein>
<dbReference type="InterPro" id="IPR024055">
    <property type="entry name" value="TIF2_asu_C"/>
</dbReference>
<evidence type="ECO:0000256" key="1">
    <source>
        <dbReference type="ARBA" id="ARBA00007223"/>
    </source>
</evidence>
<dbReference type="InterPro" id="IPR011488">
    <property type="entry name" value="TIF_2_asu"/>
</dbReference>
<feature type="domain" description="S1 motif" evidence="4">
    <location>
        <begin position="12"/>
        <end position="83"/>
    </location>
</feature>
<dbReference type="AlphaFoldDB" id="A0A7C4H963"/>
<keyword evidence="3" id="KW-0648">Protein biosynthesis</keyword>
<sequence>MPIPRRELPDVGEYVVATVREIFDYGAYVTLDEFNDLRAYLPWSEVASKWVKNIREIIRENQKIIVKVIRVDHVRKTVDVSLKKVPDNEKKRKMLWWKQYLKASKIIELTASKIGKSIEEAYREVVWKLEEHYGNPYLGLEELLIKECSALTEANVSQEWCIPLLEEARKHIRIETVKIRVILTLRCFERDGVDRIRKVLLSISDIVNKYSNVKHRIYVLGSPRYVLELYGYEYRELEKTLGEIIDYISKKSIELNIEFKYERV</sequence>
<dbReference type="CDD" id="cd04452">
    <property type="entry name" value="S1_IF2_alpha"/>
    <property type="match status" value="1"/>
</dbReference>
<dbReference type="GO" id="GO:0043022">
    <property type="term" value="F:ribosome binding"/>
    <property type="evidence" value="ECO:0007669"/>
    <property type="project" value="TreeGrafter"/>
</dbReference>